<accession>B9IM47</accession>
<gene>
    <name evidence="1" type="ORF">POPTR_018G097400</name>
</gene>
<evidence type="ECO:0000313" key="2">
    <source>
        <dbReference type="Proteomes" id="UP000006729"/>
    </source>
</evidence>
<name>B9IM47_POPTR</name>
<proteinExistence type="predicted"/>
<dbReference type="Proteomes" id="UP000006729">
    <property type="component" value="Chromosome 18"/>
</dbReference>
<dbReference type="EMBL" id="CM009307">
    <property type="protein sequence ID" value="PNS93613.1"/>
    <property type="molecule type" value="Genomic_DNA"/>
</dbReference>
<evidence type="ECO:0000313" key="1">
    <source>
        <dbReference type="EMBL" id="PNS93613.1"/>
    </source>
</evidence>
<dbReference type="InParanoid" id="B9IM47"/>
<reference evidence="1 2" key="1">
    <citation type="journal article" date="2006" name="Science">
        <title>The genome of black cottonwood, Populus trichocarpa (Torr. &amp; Gray).</title>
        <authorList>
            <person name="Tuskan G.A."/>
            <person name="Difazio S."/>
            <person name="Jansson S."/>
            <person name="Bohlmann J."/>
            <person name="Grigoriev I."/>
            <person name="Hellsten U."/>
            <person name="Putnam N."/>
            <person name="Ralph S."/>
            <person name="Rombauts S."/>
            <person name="Salamov A."/>
            <person name="Schein J."/>
            <person name="Sterck L."/>
            <person name="Aerts A."/>
            <person name="Bhalerao R.R."/>
            <person name="Bhalerao R.P."/>
            <person name="Blaudez D."/>
            <person name="Boerjan W."/>
            <person name="Brun A."/>
            <person name="Brunner A."/>
            <person name="Busov V."/>
            <person name="Campbell M."/>
            <person name="Carlson J."/>
            <person name="Chalot M."/>
            <person name="Chapman J."/>
            <person name="Chen G.L."/>
            <person name="Cooper D."/>
            <person name="Coutinho P.M."/>
            <person name="Couturier J."/>
            <person name="Covert S."/>
            <person name="Cronk Q."/>
            <person name="Cunningham R."/>
            <person name="Davis J."/>
            <person name="Degroeve S."/>
            <person name="Dejardin A."/>
            <person name="Depamphilis C."/>
            <person name="Detter J."/>
            <person name="Dirks B."/>
            <person name="Dubchak I."/>
            <person name="Duplessis S."/>
            <person name="Ehlting J."/>
            <person name="Ellis B."/>
            <person name="Gendler K."/>
            <person name="Goodstein D."/>
            <person name="Gribskov M."/>
            <person name="Grimwood J."/>
            <person name="Groover A."/>
            <person name="Gunter L."/>
            <person name="Hamberger B."/>
            <person name="Heinze B."/>
            <person name="Helariutta Y."/>
            <person name="Henrissat B."/>
            <person name="Holligan D."/>
            <person name="Holt R."/>
            <person name="Huang W."/>
            <person name="Islam-Faridi N."/>
            <person name="Jones S."/>
            <person name="Jones-Rhoades M."/>
            <person name="Jorgensen R."/>
            <person name="Joshi C."/>
            <person name="Kangasjarvi J."/>
            <person name="Karlsson J."/>
            <person name="Kelleher C."/>
            <person name="Kirkpatrick R."/>
            <person name="Kirst M."/>
            <person name="Kohler A."/>
            <person name="Kalluri U."/>
            <person name="Larimer F."/>
            <person name="Leebens-Mack J."/>
            <person name="Leple J.C."/>
            <person name="Locascio P."/>
            <person name="Lou Y."/>
            <person name="Lucas S."/>
            <person name="Martin F."/>
            <person name="Montanini B."/>
            <person name="Napoli C."/>
            <person name="Nelson D.R."/>
            <person name="Nelson C."/>
            <person name="Nieminen K."/>
            <person name="Nilsson O."/>
            <person name="Pereda V."/>
            <person name="Peter G."/>
            <person name="Philippe R."/>
            <person name="Pilate G."/>
            <person name="Poliakov A."/>
            <person name="Razumovskaya J."/>
            <person name="Richardson P."/>
            <person name="Rinaldi C."/>
            <person name="Ritland K."/>
            <person name="Rouze P."/>
            <person name="Ryaboy D."/>
            <person name="Schmutz J."/>
            <person name="Schrader J."/>
            <person name="Segerman B."/>
            <person name="Shin H."/>
            <person name="Siddiqui A."/>
            <person name="Sterky F."/>
            <person name="Terry A."/>
            <person name="Tsai C.J."/>
            <person name="Uberbacher E."/>
            <person name="Unneberg P."/>
            <person name="Vahala J."/>
            <person name="Wall K."/>
            <person name="Wessler S."/>
            <person name="Yang G."/>
            <person name="Yin T."/>
            <person name="Douglas C."/>
            <person name="Marra M."/>
            <person name="Sandberg G."/>
            <person name="Van de Peer Y."/>
            <person name="Rokhsar D."/>
        </authorList>
    </citation>
    <scope>NUCLEOTIDE SEQUENCE [LARGE SCALE GENOMIC DNA]</scope>
    <source>
        <strain evidence="2">cv. Nisqually</strain>
    </source>
</reference>
<organism evidence="1 2">
    <name type="scientific">Populus trichocarpa</name>
    <name type="common">Western balsam poplar</name>
    <name type="synonym">Populus balsamifera subsp. trichocarpa</name>
    <dbReference type="NCBI Taxonomy" id="3694"/>
    <lineage>
        <taxon>Eukaryota</taxon>
        <taxon>Viridiplantae</taxon>
        <taxon>Streptophyta</taxon>
        <taxon>Embryophyta</taxon>
        <taxon>Tracheophyta</taxon>
        <taxon>Spermatophyta</taxon>
        <taxon>Magnoliopsida</taxon>
        <taxon>eudicotyledons</taxon>
        <taxon>Gunneridae</taxon>
        <taxon>Pentapetalae</taxon>
        <taxon>rosids</taxon>
        <taxon>fabids</taxon>
        <taxon>Malpighiales</taxon>
        <taxon>Salicaceae</taxon>
        <taxon>Saliceae</taxon>
        <taxon>Populus</taxon>
    </lineage>
</organism>
<protein>
    <submittedName>
        <fullName evidence="1">Uncharacterized protein</fullName>
    </submittedName>
</protein>
<sequence length="184" mass="20764">MALSPMMMAYDTGPDPVLSNHDLRPVVLHASMKDSETKMFWPTGEAVNHGLGTLKTKLRLEFIISVVKLRQLSCMKCTRHAQVVYNIWIQIQVLALGPFLKALPNFLVSFANSIGHPDFNHGEHAPWMIFNHFPNWSGQVSRPLVYIVKYRADWTSRRPNRKSTAPTTGIIASKANAQVTQRPT</sequence>
<dbReference type="AlphaFoldDB" id="B9IM47"/>
<keyword evidence="2" id="KW-1185">Reference proteome</keyword>
<dbReference type="HOGENOM" id="CLU_1470559_0_0_1"/>